<feature type="domain" description="RagB/SusD" evidence="7">
    <location>
        <begin position="334"/>
        <end position="411"/>
    </location>
</feature>
<evidence type="ECO:0000256" key="6">
    <source>
        <dbReference type="PROSITE-ProRule" id="PRU00339"/>
    </source>
</evidence>
<dbReference type="Gene3D" id="1.25.40.390">
    <property type="match status" value="1"/>
</dbReference>
<evidence type="ECO:0000259" key="8">
    <source>
        <dbReference type="Pfam" id="PF14322"/>
    </source>
</evidence>
<proteinExistence type="inferred from homology"/>
<comment type="subcellular location">
    <subcellularLocation>
        <location evidence="1">Cell outer membrane</location>
    </subcellularLocation>
</comment>
<evidence type="ECO:0000313" key="9">
    <source>
        <dbReference type="EMBL" id="MET6995886.1"/>
    </source>
</evidence>
<gene>
    <name evidence="9" type="ORF">ABR189_00830</name>
</gene>
<comment type="caution">
    <text evidence="9">The sequence shown here is derived from an EMBL/GenBank/DDBJ whole genome shotgun (WGS) entry which is preliminary data.</text>
</comment>
<evidence type="ECO:0000256" key="1">
    <source>
        <dbReference type="ARBA" id="ARBA00004442"/>
    </source>
</evidence>
<keyword evidence="6" id="KW-0802">TPR repeat</keyword>
<keyword evidence="3" id="KW-0732">Signal</keyword>
<dbReference type="Proteomes" id="UP001549749">
    <property type="component" value="Unassembled WGS sequence"/>
</dbReference>
<dbReference type="InterPro" id="IPR011990">
    <property type="entry name" value="TPR-like_helical_dom_sf"/>
</dbReference>
<evidence type="ECO:0000256" key="4">
    <source>
        <dbReference type="ARBA" id="ARBA00023136"/>
    </source>
</evidence>
<evidence type="ECO:0000259" key="7">
    <source>
        <dbReference type="Pfam" id="PF07980"/>
    </source>
</evidence>
<dbReference type="InterPro" id="IPR012944">
    <property type="entry name" value="SusD_RagB_dom"/>
</dbReference>
<protein>
    <submittedName>
        <fullName evidence="9">RagB/SusD family nutrient uptake outer membrane protein</fullName>
    </submittedName>
</protein>
<evidence type="ECO:0000256" key="2">
    <source>
        <dbReference type="ARBA" id="ARBA00006275"/>
    </source>
</evidence>
<name>A0ABV2SYQ0_9BACT</name>
<feature type="domain" description="SusD-like N-terminal" evidence="8">
    <location>
        <begin position="24"/>
        <end position="223"/>
    </location>
</feature>
<dbReference type="Pfam" id="PF07980">
    <property type="entry name" value="SusD_RagB"/>
    <property type="match status" value="1"/>
</dbReference>
<dbReference type="EMBL" id="JBEXAC010000001">
    <property type="protein sequence ID" value="MET6995886.1"/>
    <property type="molecule type" value="Genomic_DNA"/>
</dbReference>
<dbReference type="PROSITE" id="PS50005">
    <property type="entry name" value="TPR"/>
    <property type="match status" value="1"/>
</dbReference>
<keyword evidence="4" id="KW-0472">Membrane</keyword>
<dbReference type="InterPro" id="IPR019734">
    <property type="entry name" value="TPR_rpt"/>
</dbReference>
<evidence type="ECO:0000256" key="3">
    <source>
        <dbReference type="ARBA" id="ARBA00022729"/>
    </source>
</evidence>
<accession>A0ABV2SYQ0</accession>
<comment type="similarity">
    <text evidence="2">Belongs to the SusD family.</text>
</comment>
<dbReference type="SUPFAM" id="SSF48452">
    <property type="entry name" value="TPR-like"/>
    <property type="match status" value="1"/>
</dbReference>
<evidence type="ECO:0000313" key="10">
    <source>
        <dbReference type="Proteomes" id="UP001549749"/>
    </source>
</evidence>
<evidence type="ECO:0000256" key="5">
    <source>
        <dbReference type="ARBA" id="ARBA00023237"/>
    </source>
</evidence>
<dbReference type="InterPro" id="IPR033985">
    <property type="entry name" value="SusD-like_N"/>
</dbReference>
<dbReference type="RefSeq" id="WP_354658535.1">
    <property type="nucleotide sequence ID" value="NZ_JBEXAC010000001.1"/>
</dbReference>
<reference evidence="9 10" key="1">
    <citation type="submission" date="2024-06" db="EMBL/GenBank/DDBJ databases">
        <title>Chitinophaga defluvii sp. nov., isolated from municipal sewage.</title>
        <authorList>
            <person name="Zhang L."/>
        </authorList>
    </citation>
    <scope>NUCLEOTIDE SEQUENCE [LARGE SCALE GENOMIC DNA]</scope>
    <source>
        <strain evidence="9 10">H8</strain>
    </source>
</reference>
<sequence length="452" mass="51741">MKSYSVYNYFLLGIVLLCCQACNKFLETKPDTKLAIPNTFEDCQALLDGYSTVNMGYPYVGELCTDNFSIVTDIWASISDYEDRMLYIWDDKITPPQAQWASPYQTVYIANQVLSILENLPEGPRRQQMAGAAYFYRAYALFSLAEIFAPVLLKDGSNAAVTALPYRTSPNVEDKSVRIPLGEFFSKLISDLEQAEKLLQQSNGLPSRPNSIAVVALLSRIYLYLQDYEKALTYTTKALELNNALVDYNTLQVDEESPFKQFNDEVIFQAISTGSFTFYRTIWKVDPQLYESYADNDLRKYLLFMDNGDNTFSFKGNYDGELNQSPFSGLAVDELVLTQAECLVRLKQVDKAKESINYLREKRYKKGTFQPIVTSEPDLLLNEILEERRKELVMRQRRWPDLKRLNLAPKTATTLTRTIAGKQYQLLPNSGFYTMLIPLEIISNSSLPQTER</sequence>
<organism evidence="9 10">
    <name type="scientific">Chitinophaga defluvii</name>
    <dbReference type="NCBI Taxonomy" id="3163343"/>
    <lineage>
        <taxon>Bacteria</taxon>
        <taxon>Pseudomonadati</taxon>
        <taxon>Bacteroidota</taxon>
        <taxon>Chitinophagia</taxon>
        <taxon>Chitinophagales</taxon>
        <taxon>Chitinophagaceae</taxon>
        <taxon>Chitinophaga</taxon>
    </lineage>
</organism>
<dbReference type="Pfam" id="PF14322">
    <property type="entry name" value="SusD-like_3"/>
    <property type="match status" value="1"/>
</dbReference>
<keyword evidence="5" id="KW-0998">Cell outer membrane</keyword>
<keyword evidence="10" id="KW-1185">Reference proteome</keyword>
<feature type="repeat" description="TPR" evidence="6">
    <location>
        <begin position="212"/>
        <end position="245"/>
    </location>
</feature>